<dbReference type="Proteomes" id="UP000605784">
    <property type="component" value="Unassembled WGS sequence"/>
</dbReference>
<dbReference type="AlphaFoldDB" id="A0A830GKB4"/>
<evidence type="ECO:0000313" key="5">
    <source>
        <dbReference type="Proteomes" id="UP000605784"/>
    </source>
</evidence>
<dbReference type="GO" id="GO:0016757">
    <property type="term" value="F:glycosyltransferase activity"/>
    <property type="evidence" value="ECO:0007669"/>
    <property type="project" value="UniProtKB-KW"/>
</dbReference>
<keyword evidence="2 4" id="KW-0808">Transferase</keyword>
<evidence type="ECO:0000259" key="3">
    <source>
        <dbReference type="Pfam" id="PF13579"/>
    </source>
</evidence>
<keyword evidence="5" id="KW-1185">Reference proteome</keyword>
<evidence type="ECO:0000256" key="2">
    <source>
        <dbReference type="ARBA" id="ARBA00022679"/>
    </source>
</evidence>
<dbReference type="EMBL" id="BMOU01000002">
    <property type="protein sequence ID" value="GGN92163.1"/>
    <property type="molecule type" value="Genomic_DNA"/>
</dbReference>
<evidence type="ECO:0000256" key="1">
    <source>
        <dbReference type="ARBA" id="ARBA00022676"/>
    </source>
</evidence>
<reference evidence="4" key="2">
    <citation type="submission" date="2020-09" db="EMBL/GenBank/DDBJ databases">
        <authorList>
            <person name="Sun Q."/>
            <person name="Ohkuma M."/>
        </authorList>
    </citation>
    <scope>NUCLEOTIDE SEQUENCE</scope>
    <source>
        <strain evidence="4">JCM 17820</strain>
    </source>
</reference>
<accession>A0A830GKB4</accession>
<dbReference type="InterPro" id="IPR028098">
    <property type="entry name" value="Glyco_trans_4-like_N"/>
</dbReference>
<comment type="caution">
    <text evidence="4">The sequence shown here is derived from an EMBL/GenBank/DDBJ whole genome shotgun (WGS) entry which is preliminary data.</text>
</comment>
<protein>
    <submittedName>
        <fullName evidence="4">Glycosyl transferase</fullName>
    </submittedName>
</protein>
<dbReference type="Pfam" id="PF13692">
    <property type="entry name" value="Glyco_trans_1_4"/>
    <property type="match status" value="1"/>
</dbReference>
<name>A0A830GKB4_9EURY</name>
<dbReference type="PANTHER" id="PTHR12526">
    <property type="entry name" value="GLYCOSYLTRANSFERASE"/>
    <property type="match status" value="1"/>
</dbReference>
<reference evidence="4" key="1">
    <citation type="journal article" date="2014" name="Int. J. Syst. Evol. Microbiol.">
        <title>Complete genome sequence of Corynebacterium casei LMG S-19264T (=DSM 44701T), isolated from a smear-ripened cheese.</title>
        <authorList>
            <consortium name="US DOE Joint Genome Institute (JGI-PGF)"/>
            <person name="Walter F."/>
            <person name="Albersmeier A."/>
            <person name="Kalinowski J."/>
            <person name="Ruckert C."/>
        </authorList>
    </citation>
    <scope>NUCLEOTIDE SEQUENCE</scope>
    <source>
        <strain evidence="4">JCM 17820</strain>
    </source>
</reference>
<organism evidence="4 5">
    <name type="scientific">Haloarcula pellucida</name>
    <dbReference type="NCBI Taxonomy" id="1427151"/>
    <lineage>
        <taxon>Archaea</taxon>
        <taxon>Methanobacteriati</taxon>
        <taxon>Methanobacteriota</taxon>
        <taxon>Stenosarchaea group</taxon>
        <taxon>Halobacteria</taxon>
        <taxon>Halobacteriales</taxon>
        <taxon>Haloarculaceae</taxon>
        <taxon>Haloarcula</taxon>
    </lineage>
</organism>
<dbReference type="Pfam" id="PF13579">
    <property type="entry name" value="Glyco_trans_4_4"/>
    <property type="match status" value="1"/>
</dbReference>
<proteinExistence type="predicted"/>
<gene>
    <name evidence="4" type="ORF">GCM10009030_16110</name>
</gene>
<dbReference type="RefSeq" id="WP_188996271.1">
    <property type="nucleotide sequence ID" value="NZ_BMOU01000002.1"/>
</dbReference>
<evidence type="ECO:0000313" key="4">
    <source>
        <dbReference type="EMBL" id="GGN92163.1"/>
    </source>
</evidence>
<sequence>MASVLVLFHRSHLNPRMELFAEALTGANHDVSALCWRRGGSSNAAGSAVPTQPIPSPGFGASLLNALFLPLVYVRFLRAIAYRDPDLLFCAHVSLLPLAVVVGWLTRTPVVYDVVEPYREGYGERDTRLAPVFTSLVTTFERVCLRSVDGITVIDTDGDRLEERYSGFTRNLEVVYNVPRLKPCPKRDEAVETVVYAGTINDRKGVPMLLEAFAMVRETRPETTLLLVGDSVDDTLEQLRRRADELGVTDAVQFVGRVDYDEVHDHLARADIGVAPYQPVPMFELSRWNTRKIPDYMNAALPVVGPDFGGFAEILDQTECGLAVDTADVDALADALQTLVDDPERARRLGANGRDALETRYNWETEKRKVVRVVQRALAGHPD</sequence>
<dbReference type="Gene3D" id="3.40.50.2000">
    <property type="entry name" value="Glycogen Phosphorylase B"/>
    <property type="match status" value="2"/>
</dbReference>
<dbReference type="SUPFAM" id="SSF53756">
    <property type="entry name" value="UDP-Glycosyltransferase/glycogen phosphorylase"/>
    <property type="match status" value="1"/>
</dbReference>
<keyword evidence="1" id="KW-0328">Glycosyltransferase</keyword>
<feature type="domain" description="Glycosyltransferase subfamily 4-like N-terminal" evidence="3">
    <location>
        <begin position="15"/>
        <end position="176"/>
    </location>
</feature>
<dbReference type="CDD" id="cd03794">
    <property type="entry name" value="GT4_WbuB-like"/>
    <property type="match status" value="1"/>
</dbReference>
<dbReference type="PANTHER" id="PTHR12526:SF629">
    <property type="entry name" value="TEICHURONIC ACID BIOSYNTHESIS GLYCOSYLTRANSFERASE TUAH-RELATED"/>
    <property type="match status" value="1"/>
</dbReference>